<name>A0A3M7PWQ8_BRAPC</name>
<reference evidence="2 3" key="1">
    <citation type="journal article" date="2018" name="Sci. Rep.">
        <title>Genomic signatures of local adaptation to the degree of environmental predictability in rotifers.</title>
        <authorList>
            <person name="Franch-Gras L."/>
            <person name="Hahn C."/>
            <person name="Garcia-Roger E.M."/>
            <person name="Carmona M.J."/>
            <person name="Serra M."/>
            <person name="Gomez A."/>
        </authorList>
    </citation>
    <scope>NUCLEOTIDE SEQUENCE [LARGE SCALE GENOMIC DNA]</scope>
    <source>
        <strain evidence="2">HYR1</strain>
    </source>
</reference>
<feature type="compositionally biased region" description="Basic and acidic residues" evidence="1">
    <location>
        <begin position="1"/>
        <end position="20"/>
    </location>
</feature>
<proteinExistence type="predicted"/>
<feature type="region of interest" description="Disordered" evidence="1">
    <location>
        <begin position="45"/>
        <end position="67"/>
    </location>
</feature>
<dbReference type="EMBL" id="REGN01008412">
    <property type="protein sequence ID" value="RNA03632.1"/>
    <property type="molecule type" value="Genomic_DNA"/>
</dbReference>
<dbReference type="Proteomes" id="UP000276133">
    <property type="component" value="Unassembled WGS sequence"/>
</dbReference>
<evidence type="ECO:0000313" key="3">
    <source>
        <dbReference type="Proteomes" id="UP000276133"/>
    </source>
</evidence>
<gene>
    <name evidence="2" type="ORF">BpHYR1_005608</name>
</gene>
<feature type="region of interest" description="Disordered" evidence="1">
    <location>
        <begin position="1"/>
        <end position="32"/>
    </location>
</feature>
<accession>A0A3M7PWQ8</accession>
<organism evidence="2 3">
    <name type="scientific">Brachionus plicatilis</name>
    <name type="common">Marine rotifer</name>
    <name type="synonym">Brachionus muelleri</name>
    <dbReference type="NCBI Taxonomy" id="10195"/>
    <lineage>
        <taxon>Eukaryota</taxon>
        <taxon>Metazoa</taxon>
        <taxon>Spiralia</taxon>
        <taxon>Gnathifera</taxon>
        <taxon>Rotifera</taxon>
        <taxon>Eurotatoria</taxon>
        <taxon>Monogononta</taxon>
        <taxon>Pseudotrocha</taxon>
        <taxon>Ploima</taxon>
        <taxon>Brachionidae</taxon>
        <taxon>Brachionus</taxon>
    </lineage>
</organism>
<keyword evidence="3" id="KW-1185">Reference proteome</keyword>
<evidence type="ECO:0000313" key="2">
    <source>
        <dbReference type="EMBL" id="RNA03632.1"/>
    </source>
</evidence>
<sequence length="67" mass="8099">MKKKRLTDSDTKNEAKRLWEKNGTNKQRVSKMDRELAKASLISKIRTEESQRKDLDFQDRYSRNPHY</sequence>
<protein>
    <submittedName>
        <fullName evidence="2">Uncharacterized protein</fullName>
    </submittedName>
</protein>
<dbReference type="AlphaFoldDB" id="A0A3M7PWQ8"/>
<evidence type="ECO:0000256" key="1">
    <source>
        <dbReference type="SAM" id="MobiDB-lite"/>
    </source>
</evidence>
<comment type="caution">
    <text evidence="2">The sequence shown here is derived from an EMBL/GenBank/DDBJ whole genome shotgun (WGS) entry which is preliminary data.</text>
</comment>